<organism evidence="2 3">
    <name type="scientific">Schistosoma japonicum</name>
    <name type="common">Blood fluke</name>
    <dbReference type="NCBI Taxonomy" id="6182"/>
    <lineage>
        <taxon>Eukaryota</taxon>
        <taxon>Metazoa</taxon>
        <taxon>Spiralia</taxon>
        <taxon>Lophotrochozoa</taxon>
        <taxon>Platyhelminthes</taxon>
        <taxon>Trematoda</taxon>
        <taxon>Digenea</taxon>
        <taxon>Strigeidida</taxon>
        <taxon>Schistosomatoidea</taxon>
        <taxon>Schistosomatidae</taxon>
        <taxon>Schistosoma</taxon>
    </lineage>
</organism>
<comment type="caution">
    <text evidence="2">The sequence shown here is derived from an EMBL/GenBank/DDBJ whole genome shotgun (WGS) entry which is preliminary data.</text>
</comment>
<dbReference type="EMBL" id="SKCS01000008">
    <property type="protein sequence ID" value="TNN21334.1"/>
    <property type="molecule type" value="Genomic_DNA"/>
</dbReference>
<name>A0A4Z2DXV8_SCHJA</name>
<evidence type="ECO:0008006" key="4">
    <source>
        <dbReference type="Google" id="ProtNLM"/>
    </source>
</evidence>
<evidence type="ECO:0000313" key="2">
    <source>
        <dbReference type="EMBL" id="TNN21334.1"/>
    </source>
</evidence>
<feature type="region of interest" description="Disordered" evidence="1">
    <location>
        <begin position="1"/>
        <end position="28"/>
    </location>
</feature>
<feature type="compositionally biased region" description="Polar residues" evidence="1">
    <location>
        <begin position="1"/>
        <end position="20"/>
    </location>
</feature>
<accession>A0A4Z2DXV8</accession>
<proteinExistence type="predicted"/>
<protein>
    <recommendedName>
        <fullName evidence="4">Meiosis protein 5 homolog</fullName>
    </recommendedName>
</protein>
<dbReference type="EMBL" id="SKCS01000008">
    <property type="protein sequence ID" value="TNN21336.1"/>
    <property type="molecule type" value="Genomic_DNA"/>
</dbReference>
<dbReference type="OrthoDB" id="10051617at2759"/>
<evidence type="ECO:0000313" key="3">
    <source>
        <dbReference type="Proteomes" id="UP000311919"/>
    </source>
</evidence>
<dbReference type="EMBL" id="SKCS01000008">
    <property type="protein sequence ID" value="TNN21335.1"/>
    <property type="molecule type" value="Genomic_DNA"/>
</dbReference>
<dbReference type="Proteomes" id="UP000311919">
    <property type="component" value="Unassembled WGS sequence"/>
</dbReference>
<dbReference type="AlphaFoldDB" id="A0A4Z2DXV8"/>
<reference evidence="2 3" key="1">
    <citation type="submission" date="2019-03" db="EMBL/GenBank/DDBJ databases">
        <title>An improved genome assembly of the fluke Schistosoma japonicum.</title>
        <authorList>
            <person name="Hu W."/>
            <person name="Luo F."/>
            <person name="Yin M."/>
            <person name="Mo X."/>
            <person name="Sun C."/>
            <person name="Wu Q."/>
            <person name="Zhu B."/>
            <person name="Xiang M."/>
            <person name="Wang J."/>
            <person name="Wang Y."/>
            <person name="Zhang T."/>
            <person name="Xu B."/>
            <person name="Zheng H."/>
            <person name="Feng Z."/>
        </authorList>
    </citation>
    <scope>NUCLEOTIDE SEQUENCE [LARGE SCALE GENOMIC DNA]</scope>
    <source>
        <strain evidence="2">HuSjv2</strain>
        <tissue evidence="2">Worms</tissue>
    </source>
</reference>
<gene>
    <name evidence="2" type="ORF">EWB00_010490</name>
</gene>
<evidence type="ECO:0000256" key="1">
    <source>
        <dbReference type="SAM" id="MobiDB-lite"/>
    </source>
</evidence>
<keyword evidence="3" id="KW-1185">Reference proteome</keyword>
<sequence>MSDSSISSRNMTSGAKTQPYVNPRIKGISGDDKEEVLRKLQLLCRYDSESEMVNLESVTSKWKQAAWNALHELASFSGDEMTEQEILCKVGIDPVTITLAPEKL</sequence>